<name>A0A158AVC4_9BURK</name>
<protein>
    <recommendedName>
        <fullName evidence="4">Lipoprotein</fullName>
    </recommendedName>
</protein>
<evidence type="ECO:0008006" key="4">
    <source>
        <dbReference type="Google" id="ProtNLM"/>
    </source>
</evidence>
<accession>A0A158AVC4</accession>
<gene>
    <name evidence="2" type="ORF">AWB82_03054</name>
</gene>
<feature type="chain" id="PRO_5007620963" description="Lipoprotein" evidence="1">
    <location>
        <begin position="31"/>
        <end position="169"/>
    </location>
</feature>
<evidence type="ECO:0000313" key="2">
    <source>
        <dbReference type="EMBL" id="SAK61782.1"/>
    </source>
</evidence>
<sequence>MAGFSGSRKILTLSLSGMVAAVSATSAGWAQTLPKQGNIEATYTASGADVRNISVSGDDAVYLFESTLLMTNNNKAPLMQNVTARCVEAGFSAGTATGYCVYSDKDGDKFVEAFTYQGGSTKGKGTLGSGTGKYKGIEGHFDWQQTLALPSDKGTYNYVGKKTGSYRIP</sequence>
<comment type="caution">
    <text evidence="2">The sequence shown here is derived from an EMBL/GenBank/DDBJ whole genome shotgun (WGS) entry which is preliminary data.</text>
</comment>
<feature type="signal peptide" evidence="1">
    <location>
        <begin position="1"/>
        <end position="30"/>
    </location>
</feature>
<reference evidence="2" key="1">
    <citation type="submission" date="2016-01" db="EMBL/GenBank/DDBJ databases">
        <authorList>
            <person name="Peeters C."/>
        </authorList>
    </citation>
    <scope>NUCLEOTIDE SEQUENCE [LARGE SCALE GENOMIC DNA]</scope>
    <source>
        <strain evidence="2">LMG 29325</strain>
    </source>
</reference>
<organism evidence="2 3">
    <name type="scientific">Caballeronia glebae</name>
    <dbReference type="NCBI Taxonomy" id="1777143"/>
    <lineage>
        <taxon>Bacteria</taxon>
        <taxon>Pseudomonadati</taxon>
        <taxon>Pseudomonadota</taxon>
        <taxon>Betaproteobacteria</taxon>
        <taxon>Burkholderiales</taxon>
        <taxon>Burkholderiaceae</taxon>
        <taxon>Caballeronia</taxon>
    </lineage>
</organism>
<dbReference type="Proteomes" id="UP000054596">
    <property type="component" value="Unassembled WGS sequence"/>
</dbReference>
<keyword evidence="1" id="KW-0732">Signal</keyword>
<evidence type="ECO:0000313" key="3">
    <source>
        <dbReference type="Proteomes" id="UP000054596"/>
    </source>
</evidence>
<proteinExistence type="predicted"/>
<dbReference type="EMBL" id="FCOJ02000019">
    <property type="protein sequence ID" value="SAK61782.1"/>
    <property type="molecule type" value="Genomic_DNA"/>
</dbReference>
<keyword evidence="3" id="KW-1185">Reference proteome</keyword>
<dbReference type="AlphaFoldDB" id="A0A158AVC4"/>
<evidence type="ECO:0000256" key="1">
    <source>
        <dbReference type="SAM" id="SignalP"/>
    </source>
</evidence>
<dbReference type="RefSeq" id="WP_235023301.1">
    <property type="nucleotide sequence ID" value="NZ_FCOJ02000019.1"/>
</dbReference>